<dbReference type="Pfam" id="PF01151">
    <property type="entry name" value="ELO"/>
    <property type="match status" value="1"/>
</dbReference>
<evidence type="ECO:0000256" key="2">
    <source>
        <dbReference type="ARBA" id="ARBA00022516"/>
    </source>
</evidence>
<feature type="transmembrane region" description="Helical" evidence="10">
    <location>
        <begin position="144"/>
        <end position="162"/>
    </location>
</feature>
<dbReference type="GO" id="GO:0005789">
    <property type="term" value="C:endoplasmic reticulum membrane"/>
    <property type="evidence" value="ECO:0007669"/>
    <property type="project" value="TreeGrafter"/>
</dbReference>
<feature type="transmembrane region" description="Helical" evidence="10">
    <location>
        <begin position="109"/>
        <end position="132"/>
    </location>
</feature>
<comment type="similarity">
    <text evidence="10">Belongs to the ELO family.</text>
</comment>
<keyword evidence="2 10" id="KW-0444">Lipid biosynthesis</keyword>
<dbReference type="OrthoDB" id="434092at2759"/>
<keyword evidence="7 10" id="KW-0443">Lipid metabolism</keyword>
<protein>
    <recommendedName>
        <fullName evidence="10">Elongation of very long chain fatty acids protein</fullName>
        <ecNumber evidence="10">2.3.1.199</ecNumber>
    </recommendedName>
    <alternativeName>
        <fullName evidence="10">Very-long-chain 3-oxoacyl-CoA synthase</fullName>
    </alternativeName>
</protein>
<keyword evidence="9 10" id="KW-0275">Fatty acid biosynthesis</keyword>
<evidence type="ECO:0000256" key="1">
    <source>
        <dbReference type="ARBA" id="ARBA00004141"/>
    </source>
</evidence>
<keyword evidence="12" id="KW-1185">Reference proteome</keyword>
<feature type="transmembrane region" description="Helical" evidence="10">
    <location>
        <begin position="174"/>
        <end position="194"/>
    </location>
</feature>
<accession>A0A067RPN2</accession>
<evidence type="ECO:0000256" key="9">
    <source>
        <dbReference type="ARBA" id="ARBA00023160"/>
    </source>
</evidence>
<dbReference type="InterPro" id="IPR002076">
    <property type="entry name" value="ELO_fam"/>
</dbReference>
<evidence type="ECO:0000256" key="3">
    <source>
        <dbReference type="ARBA" id="ARBA00022679"/>
    </source>
</evidence>
<evidence type="ECO:0000256" key="8">
    <source>
        <dbReference type="ARBA" id="ARBA00023136"/>
    </source>
</evidence>
<evidence type="ECO:0000256" key="10">
    <source>
        <dbReference type="RuleBase" id="RU361115"/>
    </source>
</evidence>
<evidence type="ECO:0000313" key="12">
    <source>
        <dbReference type="Proteomes" id="UP000027135"/>
    </source>
</evidence>
<evidence type="ECO:0000256" key="4">
    <source>
        <dbReference type="ARBA" id="ARBA00022692"/>
    </source>
</evidence>
<proteinExistence type="inferred from homology"/>
<keyword evidence="6 10" id="KW-1133">Transmembrane helix</keyword>
<comment type="subcellular location">
    <subcellularLocation>
        <location evidence="1">Membrane</location>
        <topology evidence="1">Multi-pass membrane protein</topology>
    </subcellularLocation>
</comment>
<name>A0A067RPN2_ZOONE</name>
<dbReference type="GO" id="GO:0034626">
    <property type="term" value="P:fatty acid elongation, polyunsaturated fatty acid"/>
    <property type="evidence" value="ECO:0007669"/>
    <property type="project" value="TreeGrafter"/>
</dbReference>
<dbReference type="PANTHER" id="PTHR11157:SF103">
    <property type="entry name" value="ELONGATION OF VERY LONG CHAIN FATTY ACIDS PROTEIN"/>
    <property type="match status" value="1"/>
</dbReference>
<keyword evidence="4 10" id="KW-0812">Transmembrane</keyword>
<comment type="catalytic activity">
    <reaction evidence="10">
        <text>a very-long-chain acyl-CoA + malonyl-CoA + H(+) = a very-long-chain 3-oxoacyl-CoA + CO2 + CoA</text>
        <dbReference type="Rhea" id="RHEA:32727"/>
        <dbReference type="ChEBI" id="CHEBI:15378"/>
        <dbReference type="ChEBI" id="CHEBI:16526"/>
        <dbReference type="ChEBI" id="CHEBI:57287"/>
        <dbReference type="ChEBI" id="CHEBI:57384"/>
        <dbReference type="ChEBI" id="CHEBI:90725"/>
        <dbReference type="ChEBI" id="CHEBI:90736"/>
        <dbReference type="EC" id="2.3.1.199"/>
    </reaction>
</comment>
<dbReference type="AlphaFoldDB" id="A0A067RPN2"/>
<dbReference type="OMA" id="CNTRISF"/>
<dbReference type="GO" id="GO:0009922">
    <property type="term" value="F:fatty acid elongase activity"/>
    <property type="evidence" value="ECO:0007669"/>
    <property type="project" value="UniProtKB-EC"/>
</dbReference>
<dbReference type="eggNOG" id="KOG3071">
    <property type="taxonomic scope" value="Eukaryota"/>
</dbReference>
<dbReference type="PANTHER" id="PTHR11157">
    <property type="entry name" value="FATTY ACID ACYL TRANSFERASE-RELATED"/>
    <property type="match status" value="1"/>
</dbReference>
<dbReference type="GO" id="GO:0034625">
    <property type="term" value="P:fatty acid elongation, monounsaturated fatty acid"/>
    <property type="evidence" value="ECO:0007669"/>
    <property type="project" value="TreeGrafter"/>
</dbReference>
<dbReference type="GO" id="GO:0030148">
    <property type="term" value="P:sphingolipid biosynthetic process"/>
    <property type="evidence" value="ECO:0007669"/>
    <property type="project" value="TreeGrafter"/>
</dbReference>
<evidence type="ECO:0000256" key="7">
    <source>
        <dbReference type="ARBA" id="ARBA00023098"/>
    </source>
</evidence>
<dbReference type="PROSITE" id="PS01188">
    <property type="entry name" value="ELO"/>
    <property type="match status" value="1"/>
</dbReference>
<organism evidence="11 12">
    <name type="scientific">Zootermopsis nevadensis</name>
    <name type="common">Dampwood termite</name>
    <dbReference type="NCBI Taxonomy" id="136037"/>
    <lineage>
        <taxon>Eukaryota</taxon>
        <taxon>Metazoa</taxon>
        <taxon>Ecdysozoa</taxon>
        <taxon>Arthropoda</taxon>
        <taxon>Hexapoda</taxon>
        <taxon>Insecta</taxon>
        <taxon>Pterygota</taxon>
        <taxon>Neoptera</taxon>
        <taxon>Polyneoptera</taxon>
        <taxon>Dictyoptera</taxon>
        <taxon>Blattodea</taxon>
        <taxon>Blattoidea</taxon>
        <taxon>Termitoidae</taxon>
        <taxon>Termopsidae</taxon>
        <taxon>Zootermopsis</taxon>
    </lineage>
</organism>
<keyword evidence="3 10" id="KW-0808">Transferase</keyword>
<dbReference type="InParanoid" id="A0A067RPN2"/>
<dbReference type="GO" id="GO:0019367">
    <property type="term" value="P:fatty acid elongation, saturated fatty acid"/>
    <property type="evidence" value="ECO:0007669"/>
    <property type="project" value="TreeGrafter"/>
</dbReference>
<dbReference type="EC" id="2.3.1.199" evidence="10"/>
<comment type="caution">
    <text evidence="10">Lacks conserved residue(s) required for the propagation of feature annotation.</text>
</comment>
<gene>
    <name evidence="11" type="ORF">L798_03784</name>
</gene>
<keyword evidence="8 10" id="KW-0472">Membrane</keyword>
<evidence type="ECO:0000256" key="6">
    <source>
        <dbReference type="ARBA" id="ARBA00022989"/>
    </source>
</evidence>
<dbReference type="Proteomes" id="UP000027135">
    <property type="component" value="Unassembled WGS sequence"/>
</dbReference>
<sequence length="203" mass="23717">MRPTEMNIFHDLKCNTRISFVLQAVTDGLILHLFTESCKPQQGSRDHANKALSFSWWYVMSKVVELADTVFFVLRKKNRQVSFLHVYHHASQVVYSWACLKYLPGEQGVVMGFINSLVHVVMYFYYMVAAMGPKYQKYIWWKKYMTVIQLVQFVVALVYLAFTLVSDCHVSRLLSVLLATNGTFLLSLFMNFYFQTYKKKVAD</sequence>
<evidence type="ECO:0000313" key="11">
    <source>
        <dbReference type="EMBL" id="KDR21659.1"/>
    </source>
</evidence>
<evidence type="ECO:0000256" key="5">
    <source>
        <dbReference type="ARBA" id="ARBA00022832"/>
    </source>
</evidence>
<dbReference type="GO" id="GO:0042761">
    <property type="term" value="P:very long-chain fatty acid biosynthetic process"/>
    <property type="evidence" value="ECO:0007669"/>
    <property type="project" value="TreeGrafter"/>
</dbReference>
<dbReference type="InterPro" id="IPR030457">
    <property type="entry name" value="ELO_CS"/>
</dbReference>
<dbReference type="STRING" id="136037.A0A067RPN2"/>
<dbReference type="EMBL" id="KK852543">
    <property type="protein sequence ID" value="KDR21659.1"/>
    <property type="molecule type" value="Genomic_DNA"/>
</dbReference>
<reference evidence="11 12" key="1">
    <citation type="journal article" date="2014" name="Nat. Commun.">
        <title>Molecular traces of alternative social organization in a termite genome.</title>
        <authorList>
            <person name="Terrapon N."/>
            <person name="Li C."/>
            <person name="Robertson H.M."/>
            <person name="Ji L."/>
            <person name="Meng X."/>
            <person name="Booth W."/>
            <person name="Chen Z."/>
            <person name="Childers C.P."/>
            <person name="Glastad K.M."/>
            <person name="Gokhale K."/>
            <person name="Gowin J."/>
            <person name="Gronenberg W."/>
            <person name="Hermansen R.A."/>
            <person name="Hu H."/>
            <person name="Hunt B.G."/>
            <person name="Huylmans A.K."/>
            <person name="Khalil S.M."/>
            <person name="Mitchell R.D."/>
            <person name="Munoz-Torres M.C."/>
            <person name="Mustard J.A."/>
            <person name="Pan H."/>
            <person name="Reese J.T."/>
            <person name="Scharf M.E."/>
            <person name="Sun F."/>
            <person name="Vogel H."/>
            <person name="Xiao J."/>
            <person name="Yang W."/>
            <person name="Yang Z."/>
            <person name="Yang Z."/>
            <person name="Zhou J."/>
            <person name="Zhu J."/>
            <person name="Brent C.S."/>
            <person name="Elsik C.G."/>
            <person name="Goodisman M.A."/>
            <person name="Liberles D.A."/>
            <person name="Roe R.M."/>
            <person name="Vargo E.L."/>
            <person name="Vilcinskas A."/>
            <person name="Wang J."/>
            <person name="Bornberg-Bauer E."/>
            <person name="Korb J."/>
            <person name="Zhang G."/>
            <person name="Liebig J."/>
        </authorList>
    </citation>
    <scope>NUCLEOTIDE SEQUENCE [LARGE SCALE GENOMIC DNA]</scope>
    <source>
        <tissue evidence="11">Whole organism</tissue>
    </source>
</reference>
<keyword evidence="5 10" id="KW-0276">Fatty acid metabolism</keyword>